<keyword evidence="4" id="KW-0408">Iron</keyword>
<feature type="binding site" description="axial binding residue" evidence="4">
    <location>
        <position position="123"/>
    </location>
    <ligand>
        <name>heme b</name>
        <dbReference type="ChEBI" id="CHEBI:60344"/>
    </ligand>
    <ligandPart>
        <name>Fe</name>
        <dbReference type="ChEBI" id="CHEBI:18248"/>
    </ligandPart>
</feature>
<feature type="compositionally biased region" description="Basic and acidic residues" evidence="5">
    <location>
        <begin position="110"/>
        <end position="127"/>
    </location>
</feature>
<evidence type="ECO:0000313" key="8">
    <source>
        <dbReference type="Proteomes" id="UP000242222"/>
    </source>
</evidence>
<comment type="cofactor">
    <cofactor evidence="4">
        <name>heme b</name>
        <dbReference type="ChEBI" id="CHEBI:60344"/>
    </cofactor>
    <text evidence="4">Binds 1 heme b (iron(II)-protoporphyrin IX) group per molecule.</text>
</comment>
<dbReference type="InterPro" id="IPR010980">
    <property type="entry name" value="Cyt_c/b562"/>
</dbReference>
<reference evidence="8" key="1">
    <citation type="submission" date="2016-10" db="EMBL/GenBank/DDBJ databases">
        <authorList>
            <person name="Varghese N."/>
            <person name="Submissions S."/>
        </authorList>
    </citation>
    <scope>NUCLEOTIDE SEQUENCE [LARGE SCALE GENOMIC DNA]</scope>
    <source>
        <strain evidence="8">N6PO6</strain>
    </source>
</reference>
<dbReference type="GO" id="GO:0009055">
    <property type="term" value="F:electron transfer activity"/>
    <property type="evidence" value="ECO:0007669"/>
    <property type="project" value="InterPro"/>
</dbReference>
<sequence length="127" mass="13992">MRKPVIAMLSASLLFTSTSALADLGKEMDIMKDSLSTVKKTRDAGELRQALTAMRQAAQDAKDQAPERLDGKAKDSAQIKDYRAHLDKLISQIDVSLKKVNAGDVAGAKAESENFEQTRNESHKKFR</sequence>
<dbReference type="Proteomes" id="UP000242222">
    <property type="component" value="Unassembled WGS sequence"/>
</dbReference>
<evidence type="ECO:0000256" key="3">
    <source>
        <dbReference type="ARBA" id="ARBA00022729"/>
    </source>
</evidence>
<evidence type="ECO:0000256" key="4">
    <source>
        <dbReference type="PIRSR" id="PIRSR000029-1"/>
    </source>
</evidence>
<evidence type="ECO:0000256" key="6">
    <source>
        <dbReference type="SAM" id="SignalP"/>
    </source>
</evidence>
<accession>A0A1I4VU09</accession>
<feature type="compositionally biased region" description="Basic and acidic residues" evidence="5">
    <location>
        <begin position="60"/>
        <end position="76"/>
    </location>
</feature>
<name>A0A1I4VU09_9GAMM</name>
<keyword evidence="4" id="KW-0349">Heme</keyword>
<protein>
    <submittedName>
        <fullName evidence="7">Soluble cytochrome b562</fullName>
    </submittedName>
</protein>
<dbReference type="AlphaFoldDB" id="A0A1I4VU09"/>
<keyword evidence="4" id="KW-0479">Metal-binding</keyword>
<dbReference type="NCBIfam" id="NF011632">
    <property type="entry name" value="PRK15058.1"/>
    <property type="match status" value="1"/>
</dbReference>
<comment type="function">
    <text evidence="1">Electron-transport protein of unknown function.</text>
</comment>
<evidence type="ECO:0000256" key="1">
    <source>
        <dbReference type="ARBA" id="ARBA00002028"/>
    </source>
</evidence>
<feature type="binding site" description="axial binding residue" evidence="4">
    <location>
        <position position="28"/>
    </location>
    <ligand>
        <name>heme b</name>
        <dbReference type="ChEBI" id="CHEBI:60344"/>
    </ligand>
    <ligandPart>
        <name>Fe</name>
        <dbReference type="ChEBI" id="CHEBI:18248"/>
    </ligandPart>
</feature>
<dbReference type="SUPFAM" id="SSF47175">
    <property type="entry name" value="Cytochromes"/>
    <property type="match status" value="1"/>
</dbReference>
<feature type="region of interest" description="Disordered" evidence="5">
    <location>
        <begin position="106"/>
        <end position="127"/>
    </location>
</feature>
<keyword evidence="3 6" id="KW-0732">Signal</keyword>
<dbReference type="GO" id="GO:0042597">
    <property type="term" value="C:periplasmic space"/>
    <property type="evidence" value="ECO:0007669"/>
    <property type="project" value="InterPro"/>
</dbReference>
<dbReference type="EMBL" id="FOVC01000002">
    <property type="protein sequence ID" value="SFN04680.1"/>
    <property type="molecule type" value="Genomic_DNA"/>
</dbReference>
<gene>
    <name evidence="7" type="ORF">SAMN05216516_10277</name>
</gene>
<evidence type="ECO:0000313" key="7">
    <source>
        <dbReference type="EMBL" id="SFN04680.1"/>
    </source>
</evidence>
<dbReference type="STRING" id="1367852.SAMN05216516_10277"/>
<feature type="chain" id="PRO_5017388600" evidence="6">
    <location>
        <begin position="23"/>
        <end position="127"/>
    </location>
</feature>
<dbReference type="RefSeq" id="WP_092875340.1">
    <property type="nucleotide sequence ID" value="NZ_FOVC01000002.1"/>
</dbReference>
<keyword evidence="8" id="KW-1185">Reference proteome</keyword>
<dbReference type="Pfam" id="PF07361">
    <property type="entry name" value="Cytochrom_B562"/>
    <property type="match status" value="1"/>
</dbReference>
<dbReference type="GO" id="GO:0005506">
    <property type="term" value="F:iron ion binding"/>
    <property type="evidence" value="ECO:0007669"/>
    <property type="project" value="InterPro"/>
</dbReference>
<evidence type="ECO:0000256" key="5">
    <source>
        <dbReference type="SAM" id="MobiDB-lite"/>
    </source>
</evidence>
<feature type="signal peptide" evidence="6">
    <location>
        <begin position="1"/>
        <end position="22"/>
    </location>
</feature>
<dbReference type="Gene3D" id="1.20.120.10">
    <property type="entry name" value="Cytochrome c/b562"/>
    <property type="match status" value="1"/>
</dbReference>
<proteinExistence type="inferred from homology"/>
<dbReference type="GO" id="GO:0020037">
    <property type="term" value="F:heme binding"/>
    <property type="evidence" value="ECO:0007669"/>
    <property type="project" value="InterPro"/>
</dbReference>
<organism evidence="7 8">
    <name type="scientific">Izhakiella capsodis</name>
    <dbReference type="NCBI Taxonomy" id="1367852"/>
    <lineage>
        <taxon>Bacteria</taxon>
        <taxon>Pseudomonadati</taxon>
        <taxon>Pseudomonadota</taxon>
        <taxon>Gammaproteobacteria</taxon>
        <taxon>Enterobacterales</taxon>
        <taxon>Erwiniaceae</taxon>
        <taxon>Izhakiella</taxon>
    </lineage>
</organism>
<feature type="region of interest" description="Disordered" evidence="5">
    <location>
        <begin position="53"/>
        <end position="76"/>
    </location>
</feature>
<dbReference type="OrthoDB" id="6539015at2"/>
<evidence type="ECO:0000256" key="2">
    <source>
        <dbReference type="ARBA" id="ARBA00005523"/>
    </source>
</evidence>
<comment type="similarity">
    <text evidence="2">Belongs to the cytochrome b562 family.</text>
</comment>
<dbReference type="InterPro" id="IPR009155">
    <property type="entry name" value="Cyt_b562"/>
</dbReference>
<dbReference type="PIRSF" id="PIRSF000029">
    <property type="entry name" value="Cytochrome_b562"/>
    <property type="match status" value="1"/>
</dbReference>
<dbReference type="GO" id="GO:0022900">
    <property type="term" value="P:electron transport chain"/>
    <property type="evidence" value="ECO:0007669"/>
    <property type="project" value="InterPro"/>
</dbReference>